<sequence length="438" mass="48889">MVARSSHAARGSHDNVEWRSAEDALALDLSLVEDVFRRLARRRRDMVVTKAAASPGNATSDLDNNATPIQHYYHPDMVFSKSDVLVALETSIGFLEKRPLLRQLHTALACVSLEKEGASVEGFVRYRVKERTLSFTIVHAKLLVIHTNAQRAIEFENQVQAFKEQVQAASPWCVRDWKSRCKKPSQYYKVHVLPVKPKTQKQLDIEQQVLAMLVRSVVNNAVQLALEKFATASTRPVSSKRSGRRKTPNTNEGGDESSDGRLPRQLLKAGTNTLLSRVRAKREQSEIEARRKLLRLQIFAPGIERTHLLSAAQAVVTTPSPPVRQLSTAQQQQTPAPEKIGEEGDSVADLDTSPAIKESRGKSARKTLLLLAMAEANGDPKIAERLLIQTIPHLGFQRASEQAQNLGLAQDDQWGLLKIWKSVYRNRSIQSLQSLLTK</sequence>
<evidence type="ECO:0000313" key="2">
    <source>
        <dbReference type="EnsemblProtists" id="PYU1_T002479"/>
    </source>
</evidence>
<evidence type="ECO:0000313" key="3">
    <source>
        <dbReference type="Proteomes" id="UP000019132"/>
    </source>
</evidence>
<dbReference type="EnsemblProtists" id="PYU1_T002479">
    <property type="protein sequence ID" value="PYU1_T002479"/>
    <property type="gene ID" value="PYU1_G002476"/>
</dbReference>
<dbReference type="eggNOG" id="ENOG502SG0C">
    <property type="taxonomic scope" value="Eukaryota"/>
</dbReference>
<dbReference type="Proteomes" id="UP000019132">
    <property type="component" value="Unassembled WGS sequence"/>
</dbReference>
<proteinExistence type="predicted"/>
<keyword evidence="3" id="KW-1185">Reference proteome</keyword>
<name>K3WBY8_GLOUD</name>
<organism evidence="2 3">
    <name type="scientific">Globisporangium ultimum (strain ATCC 200006 / CBS 805.95 / DAOM BR144)</name>
    <name type="common">Pythium ultimum</name>
    <dbReference type="NCBI Taxonomy" id="431595"/>
    <lineage>
        <taxon>Eukaryota</taxon>
        <taxon>Sar</taxon>
        <taxon>Stramenopiles</taxon>
        <taxon>Oomycota</taxon>
        <taxon>Peronosporomycetes</taxon>
        <taxon>Pythiales</taxon>
        <taxon>Pythiaceae</taxon>
        <taxon>Globisporangium</taxon>
    </lineage>
</organism>
<feature type="region of interest" description="Disordered" evidence="1">
    <location>
        <begin position="233"/>
        <end position="266"/>
    </location>
</feature>
<feature type="compositionally biased region" description="Polar residues" evidence="1">
    <location>
        <begin position="325"/>
        <end position="335"/>
    </location>
</feature>
<feature type="region of interest" description="Disordered" evidence="1">
    <location>
        <begin position="320"/>
        <end position="348"/>
    </location>
</feature>
<dbReference type="InParanoid" id="K3WBY8"/>
<dbReference type="AlphaFoldDB" id="K3WBY8"/>
<reference evidence="3" key="1">
    <citation type="journal article" date="2010" name="Genome Biol.">
        <title>Genome sequence of the necrotrophic plant pathogen Pythium ultimum reveals original pathogenicity mechanisms and effector repertoire.</title>
        <authorList>
            <person name="Levesque C.A."/>
            <person name="Brouwer H."/>
            <person name="Cano L."/>
            <person name="Hamilton J.P."/>
            <person name="Holt C."/>
            <person name="Huitema E."/>
            <person name="Raffaele S."/>
            <person name="Robideau G.P."/>
            <person name="Thines M."/>
            <person name="Win J."/>
            <person name="Zerillo M.M."/>
            <person name="Beakes G.W."/>
            <person name="Boore J.L."/>
            <person name="Busam D."/>
            <person name="Dumas B."/>
            <person name="Ferriera S."/>
            <person name="Fuerstenberg S.I."/>
            <person name="Gachon C.M."/>
            <person name="Gaulin E."/>
            <person name="Govers F."/>
            <person name="Grenville-Briggs L."/>
            <person name="Horner N."/>
            <person name="Hostetler J."/>
            <person name="Jiang R.H."/>
            <person name="Johnson J."/>
            <person name="Krajaejun T."/>
            <person name="Lin H."/>
            <person name="Meijer H.J."/>
            <person name="Moore B."/>
            <person name="Morris P."/>
            <person name="Phuntmart V."/>
            <person name="Puiu D."/>
            <person name="Shetty J."/>
            <person name="Stajich J.E."/>
            <person name="Tripathy S."/>
            <person name="Wawra S."/>
            <person name="van West P."/>
            <person name="Whitty B.R."/>
            <person name="Coutinho P.M."/>
            <person name="Henrissat B."/>
            <person name="Martin F."/>
            <person name="Thomas P.D."/>
            <person name="Tyler B.M."/>
            <person name="De Vries R.P."/>
            <person name="Kamoun S."/>
            <person name="Yandell M."/>
            <person name="Tisserat N."/>
            <person name="Buell C.R."/>
        </authorList>
    </citation>
    <scope>NUCLEOTIDE SEQUENCE</scope>
    <source>
        <strain evidence="3">DAOM:BR144</strain>
    </source>
</reference>
<accession>K3WBY8</accession>
<dbReference type="OMA" id="VMMQLAT"/>
<protein>
    <submittedName>
        <fullName evidence="2">Uncharacterized protein</fullName>
    </submittedName>
</protein>
<dbReference type="VEuPathDB" id="FungiDB:PYU1_G002476"/>
<reference evidence="3" key="2">
    <citation type="submission" date="2010-04" db="EMBL/GenBank/DDBJ databases">
        <authorList>
            <person name="Buell R."/>
            <person name="Hamilton J."/>
            <person name="Hostetler J."/>
        </authorList>
    </citation>
    <scope>NUCLEOTIDE SEQUENCE [LARGE SCALE GENOMIC DNA]</scope>
    <source>
        <strain evidence="3">DAOM:BR144</strain>
    </source>
</reference>
<evidence type="ECO:0000256" key="1">
    <source>
        <dbReference type="SAM" id="MobiDB-lite"/>
    </source>
</evidence>
<reference evidence="2" key="3">
    <citation type="submission" date="2014-11" db="UniProtKB">
        <authorList>
            <consortium name="EnsemblProtists"/>
        </authorList>
    </citation>
    <scope>IDENTIFICATION</scope>
    <source>
        <strain evidence="2">DAOM BR144</strain>
    </source>
</reference>
<dbReference type="HOGENOM" id="CLU_061918_0_0_1"/>